<dbReference type="Proteomes" id="UP000218113">
    <property type="component" value="Unassembled WGS sequence"/>
</dbReference>
<name>A0A2A4SRU3_9DELT</name>
<evidence type="ECO:0000256" key="1">
    <source>
        <dbReference type="ARBA" id="ARBA00023284"/>
    </source>
</evidence>
<dbReference type="Pfam" id="PF10262">
    <property type="entry name" value="Rdx"/>
    <property type="match status" value="1"/>
</dbReference>
<dbReference type="EMBL" id="NVSR01000129">
    <property type="protein sequence ID" value="PCI24043.1"/>
    <property type="molecule type" value="Genomic_DNA"/>
</dbReference>
<dbReference type="InterPro" id="IPR036249">
    <property type="entry name" value="Thioredoxin-like_sf"/>
</dbReference>
<dbReference type="NCBIfam" id="TIGR02174">
    <property type="entry name" value="CXXU_selWTH"/>
    <property type="match status" value="1"/>
</dbReference>
<sequence>MAEAVKKALAIQPELIRSSGGVFEIFVDGKKIYSKKATGDFPSEKKIITLLKGQI</sequence>
<proteinExistence type="predicted"/>
<gene>
    <name evidence="2" type="ORF">COB67_12040</name>
</gene>
<evidence type="ECO:0008006" key="4">
    <source>
        <dbReference type="Google" id="ProtNLM"/>
    </source>
</evidence>
<comment type="caution">
    <text evidence="2">The sequence shown here is derived from an EMBL/GenBank/DDBJ whole genome shotgun (WGS) entry which is preliminary data.</text>
</comment>
<evidence type="ECO:0000313" key="2">
    <source>
        <dbReference type="EMBL" id="PCI24043.1"/>
    </source>
</evidence>
<dbReference type="Gene3D" id="3.40.30.10">
    <property type="entry name" value="Glutaredoxin"/>
    <property type="match status" value="1"/>
</dbReference>
<dbReference type="SUPFAM" id="SSF52833">
    <property type="entry name" value="Thioredoxin-like"/>
    <property type="match status" value="1"/>
</dbReference>
<protein>
    <recommendedName>
        <fullName evidence="4">SelT/SelW/SelH family protein</fullName>
    </recommendedName>
</protein>
<keyword evidence="1" id="KW-0676">Redox-active center</keyword>
<dbReference type="InterPro" id="IPR011893">
    <property type="entry name" value="Selenoprotein_Rdx-typ"/>
</dbReference>
<dbReference type="AlphaFoldDB" id="A0A2A4SRU3"/>
<reference evidence="3" key="1">
    <citation type="submission" date="2017-08" db="EMBL/GenBank/DDBJ databases">
        <title>A dynamic microbial community with high functional redundancy inhabits the cold, oxic subseafloor aquifer.</title>
        <authorList>
            <person name="Tully B.J."/>
            <person name="Wheat C.G."/>
            <person name="Glazer B.T."/>
            <person name="Huber J.A."/>
        </authorList>
    </citation>
    <scope>NUCLEOTIDE SEQUENCE [LARGE SCALE GENOMIC DNA]</scope>
</reference>
<evidence type="ECO:0000313" key="3">
    <source>
        <dbReference type="Proteomes" id="UP000218113"/>
    </source>
</evidence>
<organism evidence="2 3">
    <name type="scientific">SAR324 cluster bacterium</name>
    <dbReference type="NCBI Taxonomy" id="2024889"/>
    <lineage>
        <taxon>Bacteria</taxon>
        <taxon>Deltaproteobacteria</taxon>
        <taxon>SAR324 cluster</taxon>
    </lineage>
</organism>
<accession>A0A2A4SRU3</accession>